<sequence>MSNEIATQSESQVSAKRALSDDERLKLINDTAQAVKEMNDDGQGRDITEHEETYMLVAFSVGDEEYAVSIDQIKEVVPCPTIAPVPQVPDFVKGVANVRGNVLAIIDLALRFGLKHERTEGKFVLVMKSEDLKFAISVQAVPNTMMVKESEITQATNIINQSTLGLNYVKGIIRRNQKIVVWIDMLDIMKNEDLGEK</sequence>
<evidence type="ECO:0000313" key="2">
    <source>
        <dbReference type="EMBL" id="SHJ59365.1"/>
    </source>
</evidence>
<dbReference type="STRING" id="156994.SAMN04488028_101609"/>
<dbReference type="InterPro" id="IPR039315">
    <property type="entry name" value="CheW"/>
</dbReference>
<dbReference type="GO" id="GO:0006935">
    <property type="term" value="P:chemotaxis"/>
    <property type="evidence" value="ECO:0007669"/>
    <property type="project" value="InterPro"/>
</dbReference>
<dbReference type="PROSITE" id="PS50851">
    <property type="entry name" value="CHEW"/>
    <property type="match status" value="1"/>
</dbReference>
<keyword evidence="3" id="KW-1185">Reference proteome</keyword>
<dbReference type="Gene3D" id="2.30.30.40">
    <property type="entry name" value="SH3 Domains"/>
    <property type="match status" value="1"/>
</dbReference>
<reference evidence="3" key="1">
    <citation type="submission" date="2016-11" db="EMBL/GenBank/DDBJ databases">
        <authorList>
            <person name="Varghese N."/>
            <person name="Submissions S."/>
        </authorList>
    </citation>
    <scope>NUCLEOTIDE SEQUENCE [LARGE SCALE GENOMIC DNA]</scope>
    <source>
        <strain evidence="3">DSM 26134</strain>
    </source>
</reference>
<proteinExistence type="predicted"/>
<dbReference type="SMART" id="SM00260">
    <property type="entry name" value="CheW"/>
    <property type="match status" value="1"/>
</dbReference>
<evidence type="ECO:0000259" key="1">
    <source>
        <dbReference type="PROSITE" id="PS50851"/>
    </source>
</evidence>
<dbReference type="AlphaFoldDB" id="A0A1M6KKA0"/>
<dbReference type="PANTHER" id="PTHR22617">
    <property type="entry name" value="CHEMOTAXIS SENSOR HISTIDINE KINASE-RELATED"/>
    <property type="match status" value="1"/>
</dbReference>
<organism evidence="2 3">
    <name type="scientific">Reichenbachiella agariperforans</name>
    <dbReference type="NCBI Taxonomy" id="156994"/>
    <lineage>
        <taxon>Bacteria</taxon>
        <taxon>Pseudomonadati</taxon>
        <taxon>Bacteroidota</taxon>
        <taxon>Cytophagia</taxon>
        <taxon>Cytophagales</taxon>
        <taxon>Reichenbachiellaceae</taxon>
        <taxon>Reichenbachiella</taxon>
    </lineage>
</organism>
<dbReference type="GO" id="GO:0007165">
    <property type="term" value="P:signal transduction"/>
    <property type="evidence" value="ECO:0007669"/>
    <property type="project" value="InterPro"/>
</dbReference>
<name>A0A1M6KKA0_REIAG</name>
<accession>A0A1M6KKA0</accession>
<gene>
    <name evidence="2" type="ORF">SAMN04488028_101609</name>
</gene>
<dbReference type="PANTHER" id="PTHR22617:SF23">
    <property type="entry name" value="CHEMOTAXIS PROTEIN CHEW"/>
    <property type="match status" value="1"/>
</dbReference>
<dbReference type="SUPFAM" id="SSF50341">
    <property type="entry name" value="CheW-like"/>
    <property type="match status" value="1"/>
</dbReference>
<dbReference type="EMBL" id="FRAA01000001">
    <property type="protein sequence ID" value="SHJ59365.1"/>
    <property type="molecule type" value="Genomic_DNA"/>
</dbReference>
<evidence type="ECO:0000313" key="3">
    <source>
        <dbReference type="Proteomes" id="UP000184474"/>
    </source>
</evidence>
<dbReference type="Proteomes" id="UP000184474">
    <property type="component" value="Unassembled WGS sequence"/>
</dbReference>
<feature type="domain" description="CheW-like" evidence="1">
    <location>
        <begin position="53"/>
        <end position="194"/>
    </location>
</feature>
<dbReference type="Pfam" id="PF01584">
    <property type="entry name" value="CheW"/>
    <property type="match status" value="1"/>
</dbReference>
<dbReference type="Gene3D" id="2.40.50.180">
    <property type="entry name" value="CheA-289, Domain 4"/>
    <property type="match status" value="1"/>
</dbReference>
<dbReference type="InterPro" id="IPR036061">
    <property type="entry name" value="CheW-like_dom_sf"/>
</dbReference>
<dbReference type="RefSeq" id="WP_073119282.1">
    <property type="nucleotide sequence ID" value="NZ_FRAA01000001.1"/>
</dbReference>
<dbReference type="GO" id="GO:0005829">
    <property type="term" value="C:cytosol"/>
    <property type="evidence" value="ECO:0007669"/>
    <property type="project" value="TreeGrafter"/>
</dbReference>
<dbReference type="InterPro" id="IPR002545">
    <property type="entry name" value="CheW-lke_dom"/>
</dbReference>
<protein>
    <submittedName>
        <fullName evidence="2">Purine-binding chemotaxis protein CheW</fullName>
    </submittedName>
</protein>